<dbReference type="AlphaFoldDB" id="A0A7J7MLM5"/>
<dbReference type="EMBL" id="JACGCM010001406">
    <property type="protein sequence ID" value="KAF6155670.1"/>
    <property type="molecule type" value="Genomic_DNA"/>
</dbReference>
<name>A0A7J7MLM5_9MAGN</name>
<reference evidence="1 2" key="1">
    <citation type="journal article" date="2020" name="IScience">
        <title>Genome Sequencing of the Endangered Kingdonia uniflora (Circaeasteraceae, Ranunculales) Reveals Potential Mechanisms of Evolutionary Specialization.</title>
        <authorList>
            <person name="Sun Y."/>
            <person name="Deng T."/>
            <person name="Zhang A."/>
            <person name="Moore M.J."/>
            <person name="Landis J.B."/>
            <person name="Lin N."/>
            <person name="Zhang H."/>
            <person name="Zhang X."/>
            <person name="Huang J."/>
            <person name="Zhang X."/>
            <person name="Sun H."/>
            <person name="Wang H."/>
        </authorList>
    </citation>
    <scope>NUCLEOTIDE SEQUENCE [LARGE SCALE GENOMIC DNA]</scope>
    <source>
        <strain evidence="1">TB1705</strain>
        <tissue evidence="1">Leaf</tissue>
    </source>
</reference>
<comment type="caution">
    <text evidence="1">The sequence shown here is derived from an EMBL/GenBank/DDBJ whole genome shotgun (WGS) entry which is preliminary data.</text>
</comment>
<dbReference type="OrthoDB" id="1725630at2759"/>
<protein>
    <submittedName>
        <fullName evidence="1">Uncharacterized protein</fullName>
    </submittedName>
</protein>
<sequence>MARHLTVVCNWGCRRTLNSQVCSRRLQQDHLLRQVCEGTYFQDVVAAKYDGGMDSKFEFTETRNVIFSGEEFEMIPSLSSEVLNSAKEEPDASIPPIIDGLLTAHKRTVDSLDAVLSNASTPLSFLKGEGTTFLKLAIPSRTPIQIQETLNGEITLVRVTEPKVRSKEEMATYLSRGSL</sequence>
<accession>A0A7J7MLM5</accession>
<gene>
    <name evidence="1" type="ORF">GIB67_007107</name>
</gene>
<organism evidence="1 2">
    <name type="scientific">Kingdonia uniflora</name>
    <dbReference type="NCBI Taxonomy" id="39325"/>
    <lineage>
        <taxon>Eukaryota</taxon>
        <taxon>Viridiplantae</taxon>
        <taxon>Streptophyta</taxon>
        <taxon>Embryophyta</taxon>
        <taxon>Tracheophyta</taxon>
        <taxon>Spermatophyta</taxon>
        <taxon>Magnoliopsida</taxon>
        <taxon>Ranunculales</taxon>
        <taxon>Circaeasteraceae</taxon>
        <taxon>Kingdonia</taxon>
    </lineage>
</organism>
<keyword evidence="2" id="KW-1185">Reference proteome</keyword>
<dbReference type="Proteomes" id="UP000541444">
    <property type="component" value="Unassembled WGS sequence"/>
</dbReference>
<evidence type="ECO:0000313" key="2">
    <source>
        <dbReference type="Proteomes" id="UP000541444"/>
    </source>
</evidence>
<proteinExistence type="predicted"/>
<evidence type="ECO:0000313" key="1">
    <source>
        <dbReference type="EMBL" id="KAF6155670.1"/>
    </source>
</evidence>